<gene>
    <name evidence="2" type="ORF">BDZ94DRAFT_191741</name>
</gene>
<evidence type="ECO:0000313" key="3">
    <source>
        <dbReference type="Proteomes" id="UP000807353"/>
    </source>
</evidence>
<feature type="region of interest" description="Disordered" evidence="1">
    <location>
        <begin position="59"/>
        <end position="128"/>
    </location>
</feature>
<protein>
    <submittedName>
        <fullName evidence="2">Uncharacterized protein</fullName>
    </submittedName>
</protein>
<reference evidence="2" key="1">
    <citation type="submission" date="2020-11" db="EMBL/GenBank/DDBJ databases">
        <authorList>
            <consortium name="DOE Joint Genome Institute"/>
            <person name="Ahrendt S."/>
            <person name="Riley R."/>
            <person name="Andreopoulos W."/>
            <person name="Labutti K."/>
            <person name="Pangilinan J."/>
            <person name="Ruiz-Duenas F.J."/>
            <person name="Barrasa J.M."/>
            <person name="Sanchez-Garcia M."/>
            <person name="Camarero S."/>
            <person name="Miyauchi S."/>
            <person name="Serrano A."/>
            <person name="Linde D."/>
            <person name="Babiker R."/>
            <person name="Drula E."/>
            <person name="Ayuso-Fernandez I."/>
            <person name="Pacheco R."/>
            <person name="Padilla G."/>
            <person name="Ferreira P."/>
            <person name="Barriuso J."/>
            <person name="Kellner H."/>
            <person name="Castanera R."/>
            <person name="Alfaro M."/>
            <person name="Ramirez L."/>
            <person name="Pisabarro A.G."/>
            <person name="Kuo A."/>
            <person name="Tritt A."/>
            <person name="Lipzen A."/>
            <person name="He G."/>
            <person name="Yan M."/>
            <person name="Ng V."/>
            <person name="Cullen D."/>
            <person name="Martin F."/>
            <person name="Rosso M.-N."/>
            <person name="Henrissat B."/>
            <person name="Hibbett D."/>
            <person name="Martinez A.T."/>
            <person name="Grigoriev I.V."/>
        </authorList>
    </citation>
    <scope>NUCLEOTIDE SEQUENCE</scope>
    <source>
        <strain evidence="2">CBS 247.69</strain>
    </source>
</reference>
<dbReference type="Proteomes" id="UP000807353">
    <property type="component" value="Unassembled WGS sequence"/>
</dbReference>
<keyword evidence="3" id="KW-1185">Reference proteome</keyword>
<accession>A0A9P6C9V1</accession>
<name>A0A9P6C9V1_9AGAR</name>
<evidence type="ECO:0000313" key="2">
    <source>
        <dbReference type="EMBL" id="KAF9457731.1"/>
    </source>
</evidence>
<dbReference type="EMBL" id="MU150360">
    <property type="protein sequence ID" value="KAF9457731.1"/>
    <property type="molecule type" value="Genomic_DNA"/>
</dbReference>
<proteinExistence type="predicted"/>
<sequence length="128" mass="14676">MTRDIQAYVWRLASIKALVLPASTSRISHLHSTTMKFTILFALALLGVVYANPTPDVEDLELRGDRQSPKHPHFPPHHKPTHHKPPHHKPPHHKPPHRKPPHKPPHHKPPHHKPPHKKPHHGGDGRRD</sequence>
<evidence type="ECO:0000256" key="1">
    <source>
        <dbReference type="SAM" id="MobiDB-lite"/>
    </source>
</evidence>
<dbReference type="AlphaFoldDB" id="A0A9P6C9V1"/>
<organism evidence="2 3">
    <name type="scientific">Collybia nuda</name>
    <dbReference type="NCBI Taxonomy" id="64659"/>
    <lineage>
        <taxon>Eukaryota</taxon>
        <taxon>Fungi</taxon>
        <taxon>Dikarya</taxon>
        <taxon>Basidiomycota</taxon>
        <taxon>Agaricomycotina</taxon>
        <taxon>Agaricomycetes</taxon>
        <taxon>Agaricomycetidae</taxon>
        <taxon>Agaricales</taxon>
        <taxon>Tricholomatineae</taxon>
        <taxon>Clitocybaceae</taxon>
        <taxon>Collybia</taxon>
    </lineage>
</organism>
<comment type="caution">
    <text evidence="2">The sequence shown here is derived from an EMBL/GenBank/DDBJ whole genome shotgun (WGS) entry which is preliminary data.</text>
</comment>
<feature type="compositionally biased region" description="Basic residues" evidence="1">
    <location>
        <begin position="69"/>
        <end position="120"/>
    </location>
</feature>